<dbReference type="GO" id="GO:0032993">
    <property type="term" value="C:protein-DNA complex"/>
    <property type="evidence" value="ECO:0007669"/>
    <property type="project" value="TreeGrafter"/>
</dbReference>
<evidence type="ECO:0000313" key="7">
    <source>
        <dbReference type="Proteomes" id="UP000041882"/>
    </source>
</evidence>
<organism evidence="6 7">
    <name type="scientific">Yersinia thracica</name>
    <dbReference type="NCBI Taxonomy" id="2890319"/>
    <lineage>
        <taxon>Bacteria</taxon>
        <taxon>Pseudomonadati</taxon>
        <taxon>Pseudomonadota</taxon>
        <taxon>Gammaproteobacteria</taxon>
        <taxon>Enterobacterales</taxon>
        <taxon>Yersiniaceae</taxon>
        <taxon>Yersinia</taxon>
    </lineage>
</organism>
<protein>
    <submittedName>
        <fullName evidence="6">LysR family transcriptional regulator</fullName>
    </submittedName>
</protein>
<dbReference type="EMBL" id="CQAW01000001">
    <property type="protein sequence ID" value="CNH06912.1"/>
    <property type="molecule type" value="Genomic_DNA"/>
</dbReference>
<dbReference type="Gene3D" id="3.40.190.10">
    <property type="entry name" value="Periplasmic binding protein-like II"/>
    <property type="match status" value="2"/>
</dbReference>
<dbReference type="PANTHER" id="PTHR30346">
    <property type="entry name" value="TRANSCRIPTIONAL DUAL REGULATOR HCAR-RELATED"/>
    <property type="match status" value="1"/>
</dbReference>
<dbReference type="PROSITE" id="PS50931">
    <property type="entry name" value="HTH_LYSR"/>
    <property type="match status" value="1"/>
</dbReference>
<dbReference type="AlphaFoldDB" id="A0A0T9NGC4"/>
<keyword evidence="4" id="KW-0804">Transcription</keyword>
<dbReference type="InterPro" id="IPR005119">
    <property type="entry name" value="LysR_subst-bd"/>
</dbReference>
<keyword evidence="3" id="KW-0238">DNA-binding</keyword>
<keyword evidence="2" id="KW-0805">Transcription regulation</keyword>
<dbReference type="PANTHER" id="PTHR30346:SF28">
    <property type="entry name" value="HTH-TYPE TRANSCRIPTIONAL REGULATOR CYNR"/>
    <property type="match status" value="1"/>
</dbReference>
<sequence>MDIRKLNAFIVLAETLNYHKAADKLCVTQPALTKQINSLEERLNCILFYRGPDGTHLTSIGQSVYAEAKILMNHVNKFRRNTAELSVVKYNEFKIGAFSFDSHHNYVFKQFTDLFPDVPLVLLNGMLPNELAYQLTQGLLNLAIMPYPIPKELSSRRLFSDSLVIVERKNIDRTTGLSLGGINKLGWRETQELESYAINGNINIYAVYDRLTMKPVVTTNNIMTVLELVIRKDAFSFVPKSVISDVSHKYLELMDIKETDMSIDIGLVWEPNFTNEITRSVIDIFLGSQVASVC</sequence>
<dbReference type="InterPro" id="IPR036390">
    <property type="entry name" value="WH_DNA-bd_sf"/>
</dbReference>
<accession>A0A0T9NGC4</accession>
<gene>
    <name evidence="6" type="primary">benM_1</name>
    <name evidence="6" type="ORF">ERS008472_00470</name>
</gene>
<dbReference type="InterPro" id="IPR000847">
    <property type="entry name" value="LysR_HTH_N"/>
</dbReference>
<dbReference type="GO" id="GO:0003700">
    <property type="term" value="F:DNA-binding transcription factor activity"/>
    <property type="evidence" value="ECO:0007669"/>
    <property type="project" value="InterPro"/>
</dbReference>
<evidence type="ECO:0000313" key="6">
    <source>
        <dbReference type="EMBL" id="CNH06912.1"/>
    </source>
</evidence>
<dbReference type="SUPFAM" id="SSF53850">
    <property type="entry name" value="Periplasmic binding protein-like II"/>
    <property type="match status" value="1"/>
</dbReference>
<dbReference type="Gene3D" id="1.10.10.10">
    <property type="entry name" value="Winged helix-like DNA-binding domain superfamily/Winged helix DNA-binding domain"/>
    <property type="match status" value="1"/>
</dbReference>
<dbReference type="RefSeq" id="WP_050112430.1">
    <property type="nucleotide sequence ID" value="NZ_CABHXQ010000024.1"/>
</dbReference>
<proteinExistence type="inferred from homology"/>
<reference evidence="7" key="1">
    <citation type="submission" date="2015-03" db="EMBL/GenBank/DDBJ databases">
        <authorList>
            <consortium name="Pathogen Informatics"/>
            <person name="Murphy D."/>
        </authorList>
    </citation>
    <scope>NUCLEOTIDE SEQUENCE [LARGE SCALE GENOMIC DNA]</scope>
    <source>
        <strain evidence="7">IP6945</strain>
    </source>
</reference>
<feature type="domain" description="HTH lysR-type" evidence="5">
    <location>
        <begin position="1"/>
        <end position="58"/>
    </location>
</feature>
<evidence type="ECO:0000259" key="5">
    <source>
        <dbReference type="PROSITE" id="PS50931"/>
    </source>
</evidence>
<dbReference type="InterPro" id="IPR036388">
    <property type="entry name" value="WH-like_DNA-bd_sf"/>
</dbReference>
<name>A0A0T9NGC4_9GAMM</name>
<evidence type="ECO:0000256" key="2">
    <source>
        <dbReference type="ARBA" id="ARBA00023015"/>
    </source>
</evidence>
<comment type="similarity">
    <text evidence="1">Belongs to the LysR transcriptional regulatory family.</text>
</comment>
<dbReference type="PRINTS" id="PR00039">
    <property type="entry name" value="HTHLYSR"/>
</dbReference>
<dbReference type="Pfam" id="PF03466">
    <property type="entry name" value="LysR_substrate"/>
    <property type="match status" value="1"/>
</dbReference>
<evidence type="ECO:0000256" key="4">
    <source>
        <dbReference type="ARBA" id="ARBA00023163"/>
    </source>
</evidence>
<dbReference type="GO" id="GO:0003677">
    <property type="term" value="F:DNA binding"/>
    <property type="evidence" value="ECO:0007669"/>
    <property type="project" value="UniProtKB-KW"/>
</dbReference>
<dbReference type="Pfam" id="PF00126">
    <property type="entry name" value="HTH_1"/>
    <property type="match status" value="1"/>
</dbReference>
<dbReference type="SUPFAM" id="SSF46785">
    <property type="entry name" value="Winged helix' DNA-binding domain"/>
    <property type="match status" value="1"/>
</dbReference>
<keyword evidence="7" id="KW-1185">Reference proteome</keyword>
<evidence type="ECO:0000256" key="1">
    <source>
        <dbReference type="ARBA" id="ARBA00009437"/>
    </source>
</evidence>
<dbReference type="Proteomes" id="UP000041882">
    <property type="component" value="Unassembled WGS sequence"/>
</dbReference>
<evidence type="ECO:0000256" key="3">
    <source>
        <dbReference type="ARBA" id="ARBA00023125"/>
    </source>
</evidence>